<dbReference type="InterPro" id="IPR025638">
    <property type="entry name" value="DUF4336"/>
</dbReference>
<protein>
    <recommendedName>
        <fullName evidence="3">DUF4336 domain-containing protein</fullName>
    </recommendedName>
</protein>
<dbReference type="Proteomes" id="UP000028782">
    <property type="component" value="Chromosome"/>
</dbReference>
<gene>
    <name evidence="1" type="ORF">O987_02695</name>
</gene>
<dbReference type="PANTHER" id="PTHR33835:SF1">
    <property type="entry name" value="METALLO-BETA-LACTAMASE DOMAIN-CONTAINING PROTEIN"/>
    <property type="match status" value="1"/>
</dbReference>
<dbReference type="Pfam" id="PF14234">
    <property type="entry name" value="DUF4336"/>
    <property type="match status" value="1"/>
</dbReference>
<evidence type="ECO:0000313" key="1">
    <source>
        <dbReference type="EMBL" id="AIJ44707.1"/>
    </source>
</evidence>
<dbReference type="HOGENOM" id="CLU_056292_2_0_4"/>
<sequence length="231" mass="25731">MHKSTETWRAIADGVWALSYHFSNAGMKVSTRMTVIRLADGSLFSHSAVPLTDGQKAALDALGPLQAIVAPSAMHHLFVGKLARLYPQARIYGTQGVLRKRPDLPLLEPLPPDSEAPWAGQLQCLRLDGLPMLDETLWFHPASGSLIATDVLQCWQGPLSLPVRMYLGLTGGHERLTVPRTVRLLVRDRAAVRSWVKQVESWPVQRVILLHNSVIDDQPMKQLREALSIWD</sequence>
<accession>A0A076PMV9</accession>
<dbReference type="InterPro" id="IPR036866">
    <property type="entry name" value="RibonucZ/Hydroxyglut_hydro"/>
</dbReference>
<reference evidence="1 2" key="1">
    <citation type="journal article" date="2014" name="Genome Announc.">
        <title>Complete Genome Sequence of Polychlorinated Biphenyl Degrader Comamonas testosteroni TK102 (NBRC 109938).</title>
        <authorList>
            <person name="Fukuda K."/>
            <person name="Hosoyama A."/>
            <person name="Tsuchikane K."/>
            <person name="Ohji S."/>
            <person name="Yamazoe A."/>
            <person name="Fujita N."/>
            <person name="Shintani M."/>
            <person name="Kimbara K."/>
        </authorList>
    </citation>
    <scope>NUCLEOTIDE SEQUENCE [LARGE SCALE GENOMIC DNA]</scope>
    <source>
        <strain evidence="1">TK102</strain>
    </source>
</reference>
<evidence type="ECO:0008006" key="3">
    <source>
        <dbReference type="Google" id="ProtNLM"/>
    </source>
</evidence>
<evidence type="ECO:0000313" key="2">
    <source>
        <dbReference type="Proteomes" id="UP000028782"/>
    </source>
</evidence>
<dbReference type="EMBL" id="CP006704">
    <property type="protein sequence ID" value="AIJ44707.1"/>
    <property type="molecule type" value="Genomic_DNA"/>
</dbReference>
<dbReference type="SUPFAM" id="SSF56281">
    <property type="entry name" value="Metallo-hydrolase/oxidoreductase"/>
    <property type="match status" value="1"/>
</dbReference>
<dbReference type="PANTHER" id="PTHR33835">
    <property type="entry name" value="YALI0C07656P"/>
    <property type="match status" value="1"/>
</dbReference>
<organism evidence="1 2">
    <name type="scientific">Comamonas testosteroni TK102</name>
    <dbReference type="NCBI Taxonomy" id="1392005"/>
    <lineage>
        <taxon>Bacteria</taxon>
        <taxon>Pseudomonadati</taxon>
        <taxon>Pseudomonadota</taxon>
        <taxon>Betaproteobacteria</taxon>
        <taxon>Burkholderiales</taxon>
        <taxon>Comamonadaceae</taxon>
        <taxon>Comamonas</taxon>
    </lineage>
</organism>
<name>A0A076PMV9_COMTE</name>
<proteinExistence type="predicted"/>
<dbReference type="KEGG" id="ctes:O987_02695"/>
<dbReference type="AlphaFoldDB" id="A0A076PMV9"/>
<dbReference type="RefSeq" id="WP_043370733.1">
    <property type="nucleotide sequence ID" value="NZ_CP006704.1"/>
</dbReference>